<reference evidence="1" key="1">
    <citation type="journal article" date="2023" name="Plant J.">
        <title>The genome of the king protea, Protea cynaroides.</title>
        <authorList>
            <person name="Chang J."/>
            <person name="Duong T.A."/>
            <person name="Schoeman C."/>
            <person name="Ma X."/>
            <person name="Roodt D."/>
            <person name="Barker N."/>
            <person name="Li Z."/>
            <person name="Van de Peer Y."/>
            <person name="Mizrachi E."/>
        </authorList>
    </citation>
    <scope>NUCLEOTIDE SEQUENCE</scope>
    <source>
        <tissue evidence="1">Young leaves</tissue>
    </source>
</reference>
<name>A0A9Q0K653_9MAGN</name>
<accession>A0A9Q0K653</accession>
<comment type="caution">
    <text evidence="1">The sequence shown here is derived from an EMBL/GenBank/DDBJ whole genome shotgun (WGS) entry which is preliminary data.</text>
</comment>
<dbReference type="AlphaFoldDB" id="A0A9Q0K653"/>
<sequence>MVSFQEMWNPMPQVKARTSVKRVVPGRGGFGSVNGHDPLSHVAVKGITIGSVATGIQISLHQLLQMASNLGWQLVTIGPGLLRFAPLTAQFIGTIEYRSPGEIYQFGSSCDRVHQLSFLLKFARRYIFFSVEKSRVRV</sequence>
<keyword evidence="2" id="KW-1185">Reference proteome</keyword>
<dbReference type="Proteomes" id="UP001141806">
    <property type="component" value="Unassembled WGS sequence"/>
</dbReference>
<protein>
    <submittedName>
        <fullName evidence="1">Uncharacterized protein</fullName>
    </submittedName>
</protein>
<proteinExistence type="predicted"/>
<dbReference type="EMBL" id="JAMYWD010000008">
    <property type="protein sequence ID" value="KAJ4962868.1"/>
    <property type="molecule type" value="Genomic_DNA"/>
</dbReference>
<evidence type="ECO:0000313" key="1">
    <source>
        <dbReference type="EMBL" id="KAJ4962868.1"/>
    </source>
</evidence>
<organism evidence="1 2">
    <name type="scientific">Protea cynaroides</name>
    <dbReference type="NCBI Taxonomy" id="273540"/>
    <lineage>
        <taxon>Eukaryota</taxon>
        <taxon>Viridiplantae</taxon>
        <taxon>Streptophyta</taxon>
        <taxon>Embryophyta</taxon>
        <taxon>Tracheophyta</taxon>
        <taxon>Spermatophyta</taxon>
        <taxon>Magnoliopsida</taxon>
        <taxon>Proteales</taxon>
        <taxon>Proteaceae</taxon>
        <taxon>Protea</taxon>
    </lineage>
</organism>
<gene>
    <name evidence="1" type="ORF">NE237_022807</name>
</gene>
<evidence type="ECO:0000313" key="2">
    <source>
        <dbReference type="Proteomes" id="UP001141806"/>
    </source>
</evidence>